<dbReference type="SUPFAM" id="SSF103032">
    <property type="entry name" value="Hypothetical protein YwqG"/>
    <property type="match status" value="1"/>
</dbReference>
<evidence type="ECO:0000313" key="2">
    <source>
        <dbReference type="Proteomes" id="UP000199754"/>
    </source>
</evidence>
<name>A0A221JWB6_9RHOB</name>
<accession>A0A221JWB6</accession>
<dbReference type="InterPro" id="IPR035948">
    <property type="entry name" value="YwqG-like_sf"/>
</dbReference>
<evidence type="ECO:0008006" key="3">
    <source>
        <dbReference type="Google" id="ProtNLM"/>
    </source>
</evidence>
<evidence type="ECO:0000313" key="1">
    <source>
        <dbReference type="EMBL" id="ASM71034.1"/>
    </source>
</evidence>
<dbReference type="AlphaFoldDB" id="A0A221JWB6"/>
<sequence>MAQRIGEFPVYKQASLPLPATREELRTSLGDLKQLTPALVDRLSEQALPAVSLETVPHAEASIPLGASKMGGAPDLPRGMPWPMRPPYADAQIKLEHYRSLIGVTLAKAGIVPEWMTPDEGKHYVAEQRRIEKEVVEGALAMLPKEEANEIRQFLESQSIYTPERAREETRDHILQAQMVARSFPLSFIAQLDLGKLSAQPGFDPDLPKNGRLMLFYDLLETPPGWEPSSRVGFRLIWDETPAIDLIRVSVPAALSETQYRETLVLEPALIIPHSVATPIPPSVKAWDADLLDQASSQEFGEGPYWSYMAWLSRFGSSDEPGRINHQLGGWPQSQQNGMQAQAQLASNGIFAGTSYAYDTSAAKEILKGAADWKLVLQVGADEAVGLRGGAYYVLMRHDDLLERRFDKAWVVHQSN</sequence>
<dbReference type="InterPro" id="IPR015315">
    <property type="entry name" value="DUF1963"/>
</dbReference>
<dbReference type="KEGG" id="spse:SULPSESMR1_00196"/>
<dbReference type="Gene3D" id="2.30.320.10">
    <property type="entry name" value="YwqG-like"/>
    <property type="match status" value="1"/>
</dbReference>
<proteinExistence type="predicted"/>
<keyword evidence="2" id="KW-1185">Reference proteome</keyword>
<dbReference type="PANTHER" id="PTHR36436:SF6">
    <property type="entry name" value="SLL5081 PROTEIN"/>
    <property type="match status" value="1"/>
</dbReference>
<dbReference type="Pfam" id="PF09234">
    <property type="entry name" value="DUF1963"/>
    <property type="match status" value="1"/>
</dbReference>
<gene>
    <name evidence="1" type="ORF">SULPSESMR1_00196</name>
</gene>
<dbReference type="OrthoDB" id="8135222at2"/>
<dbReference type="PANTHER" id="PTHR36436">
    <property type="entry name" value="SLL5081 PROTEIN"/>
    <property type="match status" value="1"/>
</dbReference>
<reference evidence="1 2" key="1">
    <citation type="submission" date="2017-07" db="EMBL/GenBank/DDBJ databases">
        <title>Genome Sequence of Sulfitobacter pseudonitzschiae Strain SMR1 Isolated from a culture of the Diatom Skeletonema marinoi.</title>
        <authorList>
            <person name="Topel M."/>
            <person name="Pinder M.I.M."/>
            <person name="Johansson O.N."/>
            <person name="Kourtchenko O."/>
            <person name="Godhe A."/>
            <person name="Clarke A.K."/>
        </authorList>
    </citation>
    <scope>NUCLEOTIDE SEQUENCE [LARGE SCALE GENOMIC DNA]</scope>
    <source>
        <strain evidence="1 2">SMR1</strain>
    </source>
</reference>
<dbReference type="RefSeq" id="WP_157728948.1">
    <property type="nucleotide sequence ID" value="NZ_CP022415.1"/>
</dbReference>
<organism evidence="1 2">
    <name type="scientific">Pseudosulfitobacter pseudonitzschiae</name>
    <dbReference type="NCBI Taxonomy" id="1402135"/>
    <lineage>
        <taxon>Bacteria</taxon>
        <taxon>Pseudomonadati</taxon>
        <taxon>Pseudomonadota</taxon>
        <taxon>Alphaproteobacteria</taxon>
        <taxon>Rhodobacterales</taxon>
        <taxon>Roseobacteraceae</taxon>
        <taxon>Pseudosulfitobacter</taxon>
    </lineage>
</organism>
<protein>
    <recommendedName>
        <fullName evidence="3">DUF1963 domain-containing protein</fullName>
    </recommendedName>
</protein>
<dbReference type="EMBL" id="CP022415">
    <property type="protein sequence ID" value="ASM71034.1"/>
    <property type="molecule type" value="Genomic_DNA"/>
</dbReference>
<dbReference type="Proteomes" id="UP000199754">
    <property type="component" value="Chromosome"/>
</dbReference>